<dbReference type="Proteomes" id="UP000183832">
    <property type="component" value="Unassembled WGS sequence"/>
</dbReference>
<accession>A0A1J1IUR4</accession>
<evidence type="ECO:0000313" key="1">
    <source>
        <dbReference type="EMBL" id="CRL02281.1"/>
    </source>
</evidence>
<proteinExistence type="predicted"/>
<sequence length="63" mass="7601">MTLISHTLQQAFTEQEMKLRLDPYQKSKEHYPFFVPLCAYRIFIKLYHGLIDNQNFKHIAENT</sequence>
<dbReference type="EMBL" id="CVRI01000057">
    <property type="protein sequence ID" value="CRL02281.1"/>
    <property type="molecule type" value="Genomic_DNA"/>
</dbReference>
<evidence type="ECO:0000313" key="2">
    <source>
        <dbReference type="Proteomes" id="UP000183832"/>
    </source>
</evidence>
<reference evidence="1 2" key="1">
    <citation type="submission" date="2015-04" db="EMBL/GenBank/DDBJ databases">
        <authorList>
            <person name="Syromyatnikov M.Y."/>
            <person name="Popov V.N."/>
        </authorList>
    </citation>
    <scope>NUCLEOTIDE SEQUENCE [LARGE SCALE GENOMIC DNA]</scope>
</reference>
<protein>
    <submittedName>
        <fullName evidence="1">CLUMA_CG015562, isoform A</fullName>
    </submittedName>
</protein>
<dbReference type="AlphaFoldDB" id="A0A1J1IUR4"/>
<keyword evidence="2" id="KW-1185">Reference proteome</keyword>
<name>A0A1J1IUR4_9DIPT</name>
<gene>
    <name evidence="1" type="ORF">CLUMA_CG015562</name>
</gene>
<organism evidence="1 2">
    <name type="scientific">Clunio marinus</name>
    <dbReference type="NCBI Taxonomy" id="568069"/>
    <lineage>
        <taxon>Eukaryota</taxon>
        <taxon>Metazoa</taxon>
        <taxon>Ecdysozoa</taxon>
        <taxon>Arthropoda</taxon>
        <taxon>Hexapoda</taxon>
        <taxon>Insecta</taxon>
        <taxon>Pterygota</taxon>
        <taxon>Neoptera</taxon>
        <taxon>Endopterygota</taxon>
        <taxon>Diptera</taxon>
        <taxon>Nematocera</taxon>
        <taxon>Chironomoidea</taxon>
        <taxon>Chironomidae</taxon>
        <taxon>Clunio</taxon>
    </lineage>
</organism>